<keyword evidence="3" id="KW-1185">Reference proteome</keyword>
<dbReference type="Proteomes" id="UP000032066">
    <property type="component" value="Unassembled WGS sequence"/>
</dbReference>
<name>A0A0D0NUP2_KITGR</name>
<organism evidence="2 3">
    <name type="scientific">Kitasatospora griseola</name>
    <name type="common">Streptomyces griseolosporeus</name>
    <dbReference type="NCBI Taxonomy" id="2064"/>
    <lineage>
        <taxon>Bacteria</taxon>
        <taxon>Bacillati</taxon>
        <taxon>Actinomycetota</taxon>
        <taxon>Actinomycetes</taxon>
        <taxon>Kitasatosporales</taxon>
        <taxon>Streptomycetaceae</taxon>
        <taxon>Kitasatospora</taxon>
    </lineage>
</organism>
<evidence type="ECO:0000256" key="1">
    <source>
        <dbReference type="SAM" id="MobiDB-lite"/>
    </source>
</evidence>
<accession>A0A0D0NUP2</accession>
<evidence type="ECO:0000313" key="2">
    <source>
        <dbReference type="EMBL" id="KIQ62911.1"/>
    </source>
</evidence>
<protein>
    <submittedName>
        <fullName evidence="2">Uncharacterized protein</fullName>
    </submittedName>
</protein>
<feature type="region of interest" description="Disordered" evidence="1">
    <location>
        <begin position="53"/>
        <end position="74"/>
    </location>
</feature>
<dbReference type="RefSeq" id="WP_043915211.1">
    <property type="nucleotide sequence ID" value="NZ_JXZB01000004.1"/>
</dbReference>
<feature type="compositionally biased region" description="Pro residues" evidence="1">
    <location>
        <begin position="61"/>
        <end position="74"/>
    </location>
</feature>
<dbReference type="STRING" id="2064.TR51_28915"/>
<dbReference type="PATRIC" id="fig|2064.6.peg.6140"/>
<comment type="caution">
    <text evidence="2">The sequence shown here is derived from an EMBL/GenBank/DDBJ whole genome shotgun (WGS) entry which is preliminary data.</text>
</comment>
<dbReference type="EMBL" id="JXZB01000004">
    <property type="protein sequence ID" value="KIQ62911.1"/>
    <property type="molecule type" value="Genomic_DNA"/>
</dbReference>
<gene>
    <name evidence="2" type="ORF">TR51_28915</name>
</gene>
<dbReference type="AlphaFoldDB" id="A0A0D0NUP2"/>
<sequence>MSITANALIATVLFGPGIAGAAAYAYSIRGWREDSAALHTVLAISAAERAAALAEAEQDTPAPPDGGEPAPAPVVEPARLAAVIDFPTRRAA</sequence>
<proteinExistence type="predicted"/>
<evidence type="ECO:0000313" key="3">
    <source>
        <dbReference type="Proteomes" id="UP000032066"/>
    </source>
</evidence>
<reference evidence="2 3" key="1">
    <citation type="submission" date="2015-02" db="EMBL/GenBank/DDBJ databases">
        <title>Draft genome sequence of Kitasatospora griseola MF730-N6, a bafilomycin, terpentecin and satosporin producer.</title>
        <authorList>
            <person name="Arens J.C."/>
            <person name="Haltli B."/>
            <person name="Kerr R.G."/>
        </authorList>
    </citation>
    <scope>NUCLEOTIDE SEQUENCE [LARGE SCALE GENOMIC DNA]</scope>
    <source>
        <strain evidence="2 3">MF730-N6</strain>
    </source>
</reference>